<proteinExistence type="inferred from homology"/>
<sequence length="402" mass="42563">MLLSALLLALREIRRNLMRSFLTVLGIVIGVAAVITMVTLGNGATRMVSDQISSLGSNLLMVRPGQRLGPGRDSAGSPSFRKADVEAIRSQVSSLQDVAPAVGSSVTLVAGNNNWSATVNGTTNAYLVAGNWKLAAGRAFLDDEERAGKAVCIIGETVRRELFGSRSPLGDEIRVKTFSCQVVGLLASKGQGAMGMDQDDIVLMPISTVQRRITGNLDIPTILIALKDGADTPAVMAQIRGLLRERRKLAENEADNFNIMDTRQIAETLSGTIRTMTGLLGAVAAVSLLVGGIGIMNIMLVSVTERTREIGIRLAIGALEGEVLLQFLIEAVVLSAFGGLVGIVLALGTCVGLAALMHMPFLFNPGINLLAFFFSAAIGVVFGYVPARRAARLDPIDALRHE</sequence>
<evidence type="ECO:0000313" key="10">
    <source>
        <dbReference type="EMBL" id="GLT23618.1"/>
    </source>
</evidence>
<comment type="subcellular location">
    <subcellularLocation>
        <location evidence="1">Cell membrane</location>
        <topology evidence="1">Multi-pass membrane protein</topology>
    </subcellularLocation>
</comment>
<name>A0ABQ6FDD2_9RHOO</name>
<evidence type="ECO:0000259" key="8">
    <source>
        <dbReference type="Pfam" id="PF02687"/>
    </source>
</evidence>
<keyword evidence="3 7" id="KW-0812">Transmembrane</keyword>
<keyword evidence="5 7" id="KW-0472">Membrane</keyword>
<evidence type="ECO:0000259" key="9">
    <source>
        <dbReference type="Pfam" id="PF12704"/>
    </source>
</evidence>
<evidence type="ECO:0000256" key="1">
    <source>
        <dbReference type="ARBA" id="ARBA00004651"/>
    </source>
</evidence>
<dbReference type="PANTHER" id="PTHR30572:SF4">
    <property type="entry name" value="ABC TRANSPORTER PERMEASE YTRF"/>
    <property type="match status" value="1"/>
</dbReference>
<feature type="domain" description="ABC3 transporter permease C-terminal" evidence="8">
    <location>
        <begin position="282"/>
        <end position="395"/>
    </location>
</feature>
<dbReference type="InterPro" id="IPR003838">
    <property type="entry name" value="ABC3_permease_C"/>
</dbReference>
<evidence type="ECO:0000256" key="2">
    <source>
        <dbReference type="ARBA" id="ARBA00022475"/>
    </source>
</evidence>
<protein>
    <submittedName>
        <fullName evidence="10">ABC transporter permease</fullName>
    </submittedName>
</protein>
<evidence type="ECO:0000313" key="11">
    <source>
        <dbReference type="Proteomes" id="UP001157167"/>
    </source>
</evidence>
<dbReference type="InterPro" id="IPR025857">
    <property type="entry name" value="MacB_PCD"/>
</dbReference>
<evidence type="ECO:0000256" key="6">
    <source>
        <dbReference type="ARBA" id="ARBA00038076"/>
    </source>
</evidence>
<dbReference type="Pfam" id="PF12704">
    <property type="entry name" value="MacB_PCD"/>
    <property type="match status" value="1"/>
</dbReference>
<evidence type="ECO:0000256" key="5">
    <source>
        <dbReference type="ARBA" id="ARBA00023136"/>
    </source>
</evidence>
<evidence type="ECO:0000256" key="7">
    <source>
        <dbReference type="SAM" id="Phobius"/>
    </source>
</evidence>
<feature type="transmembrane region" description="Helical" evidence="7">
    <location>
        <begin position="279"/>
        <end position="303"/>
    </location>
</feature>
<dbReference type="EMBL" id="BSPX01000054">
    <property type="protein sequence ID" value="GLT23618.1"/>
    <property type="molecule type" value="Genomic_DNA"/>
</dbReference>
<dbReference type="InterPro" id="IPR050250">
    <property type="entry name" value="Macrolide_Exporter_MacB"/>
</dbReference>
<gene>
    <name evidence="10" type="ORF">GCM10007933_30850</name>
</gene>
<evidence type="ECO:0000256" key="3">
    <source>
        <dbReference type="ARBA" id="ARBA00022692"/>
    </source>
</evidence>
<dbReference type="PANTHER" id="PTHR30572">
    <property type="entry name" value="MEMBRANE COMPONENT OF TRANSPORTER-RELATED"/>
    <property type="match status" value="1"/>
</dbReference>
<accession>A0ABQ6FDD2</accession>
<reference evidence="11" key="1">
    <citation type="journal article" date="2019" name="Int. J. Syst. Evol. Microbiol.">
        <title>The Global Catalogue of Microorganisms (GCM) 10K type strain sequencing project: providing services to taxonomists for standard genome sequencing and annotation.</title>
        <authorList>
            <consortium name="The Broad Institute Genomics Platform"/>
            <consortium name="The Broad Institute Genome Sequencing Center for Infectious Disease"/>
            <person name="Wu L."/>
            <person name="Ma J."/>
        </authorList>
    </citation>
    <scope>NUCLEOTIDE SEQUENCE [LARGE SCALE GENOMIC DNA]</scope>
    <source>
        <strain evidence="11">NBRC 102407</strain>
    </source>
</reference>
<keyword evidence="11" id="KW-1185">Reference proteome</keyword>
<keyword evidence="2" id="KW-1003">Cell membrane</keyword>
<feature type="transmembrane region" description="Helical" evidence="7">
    <location>
        <begin position="323"/>
        <end position="356"/>
    </location>
</feature>
<feature type="domain" description="MacB-like periplasmic core" evidence="9">
    <location>
        <begin position="20"/>
        <end position="241"/>
    </location>
</feature>
<dbReference type="Pfam" id="PF02687">
    <property type="entry name" value="FtsX"/>
    <property type="match status" value="1"/>
</dbReference>
<dbReference type="Proteomes" id="UP001157167">
    <property type="component" value="Unassembled WGS sequence"/>
</dbReference>
<feature type="transmembrane region" description="Helical" evidence="7">
    <location>
        <begin position="21"/>
        <end position="41"/>
    </location>
</feature>
<dbReference type="RefSeq" id="WP_284188813.1">
    <property type="nucleotide sequence ID" value="NZ_BSPX01000054.1"/>
</dbReference>
<evidence type="ECO:0000256" key="4">
    <source>
        <dbReference type="ARBA" id="ARBA00022989"/>
    </source>
</evidence>
<feature type="transmembrane region" description="Helical" evidence="7">
    <location>
        <begin position="362"/>
        <end position="385"/>
    </location>
</feature>
<keyword evidence="4 7" id="KW-1133">Transmembrane helix</keyword>
<organism evidence="10 11">
    <name type="scientific">Zoogloea oryzae</name>
    <dbReference type="NCBI Taxonomy" id="310767"/>
    <lineage>
        <taxon>Bacteria</taxon>
        <taxon>Pseudomonadati</taxon>
        <taxon>Pseudomonadota</taxon>
        <taxon>Betaproteobacteria</taxon>
        <taxon>Rhodocyclales</taxon>
        <taxon>Zoogloeaceae</taxon>
        <taxon>Zoogloea</taxon>
    </lineage>
</organism>
<comment type="similarity">
    <text evidence="6">Belongs to the ABC-4 integral membrane protein family.</text>
</comment>
<comment type="caution">
    <text evidence="10">The sequence shown here is derived from an EMBL/GenBank/DDBJ whole genome shotgun (WGS) entry which is preliminary data.</text>
</comment>